<feature type="chain" id="PRO_5022670017" evidence="2">
    <location>
        <begin position="22"/>
        <end position="270"/>
    </location>
</feature>
<sequence length="270" mass="28668">MTVEFAALVVFVSFASWSAQAAPVSAGAILTVKEHIIPAGSLILPNIFHAQPAVHLSGASESNSELTSLSSAGSAPRSDPTVATETADILHIPSPIPQSDAPDAGTGSFLRPRLHPYPRSSDSQADGIQPSSDADADKLSDYAVEAGIARPDPGWYMGTGWKRSIAAIACVGDCEDRSAEFERDELEADGIYSSCDTKDVTVSRDTAGWYMGQRCTPSVSVDGQRAPLHAYRPIRRLVSPSPRTTTSSAHPLAVHGPRRTPRRSEYAPES</sequence>
<keyword evidence="4" id="KW-1185">Reference proteome</keyword>
<gene>
    <name evidence="3" type="ORF">K466DRAFT_602335</name>
</gene>
<proteinExistence type="predicted"/>
<feature type="signal peptide" evidence="2">
    <location>
        <begin position="1"/>
        <end position="21"/>
    </location>
</feature>
<feature type="region of interest" description="Disordered" evidence="1">
    <location>
        <begin position="232"/>
        <end position="270"/>
    </location>
</feature>
<dbReference type="EMBL" id="ML211344">
    <property type="protein sequence ID" value="TFK84071.1"/>
    <property type="molecule type" value="Genomic_DNA"/>
</dbReference>
<keyword evidence="2" id="KW-0732">Signal</keyword>
<reference evidence="3 4" key="1">
    <citation type="journal article" date="2019" name="Nat. Ecol. Evol.">
        <title>Megaphylogeny resolves global patterns of mushroom evolution.</title>
        <authorList>
            <person name="Varga T."/>
            <person name="Krizsan K."/>
            <person name="Foldi C."/>
            <person name="Dima B."/>
            <person name="Sanchez-Garcia M."/>
            <person name="Sanchez-Ramirez S."/>
            <person name="Szollosi G.J."/>
            <person name="Szarkandi J.G."/>
            <person name="Papp V."/>
            <person name="Albert L."/>
            <person name="Andreopoulos W."/>
            <person name="Angelini C."/>
            <person name="Antonin V."/>
            <person name="Barry K.W."/>
            <person name="Bougher N.L."/>
            <person name="Buchanan P."/>
            <person name="Buyck B."/>
            <person name="Bense V."/>
            <person name="Catcheside P."/>
            <person name="Chovatia M."/>
            <person name="Cooper J."/>
            <person name="Damon W."/>
            <person name="Desjardin D."/>
            <person name="Finy P."/>
            <person name="Geml J."/>
            <person name="Haridas S."/>
            <person name="Hughes K."/>
            <person name="Justo A."/>
            <person name="Karasinski D."/>
            <person name="Kautmanova I."/>
            <person name="Kiss B."/>
            <person name="Kocsube S."/>
            <person name="Kotiranta H."/>
            <person name="LaButti K.M."/>
            <person name="Lechner B.E."/>
            <person name="Liimatainen K."/>
            <person name="Lipzen A."/>
            <person name="Lukacs Z."/>
            <person name="Mihaltcheva S."/>
            <person name="Morgado L.N."/>
            <person name="Niskanen T."/>
            <person name="Noordeloos M.E."/>
            <person name="Ohm R.A."/>
            <person name="Ortiz-Santana B."/>
            <person name="Ovrebo C."/>
            <person name="Racz N."/>
            <person name="Riley R."/>
            <person name="Savchenko A."/>
            <person name="Shiryaev A."/>
            <person name="Soop K."/>
            <person name="Spirin V."/>
            <person name="Szebenyi C."/>
            <person name="Tomsovsky M."/>
            <person name="Tulloss R.E."/>
            <person name="Uehling J."/>
            <person name="Grigoriev I.V."/>
            <person name="Vagvolgyi C."/>
            <person name="Papp T."/>
            <person name="Martin F.M."/>
            <person name="Miettinen O."/>
            <person name="Hibbett D.S."/>
            <person name="Nagy L.G."/>
        </authorList>
    </citation>
    <scope>NUCLEOTIDE SEQUENCE [LARGE SCALE GENOMIC DNA]</scope>
    <source>
        <strain evidence="3 4">HHB13444</strain>
    </source>
</reference>
<dbReference type="AlphaFoldDB" id="A0A5C3P3L8"/>
<accession>A0A5C3P3L8</accession>
<evidence type="ECO:0000256" key="1">
    <source>
        <dbReference type="SAM" id="MobiDB-lite"/>
    </source>
</evidence>
<dbReference type="Proteomes" id="UP000308197">
    <property type="component" value="Unassembled WGS sequence"/>
</dbReference>
<feature type="region of interest" description="Disordered" evidence="1">
    <location>
        <begin position="92"/>
        <end position="135"/>
    </location>
</feature>
<evidence type="ECO:0000256" key="2">
    <source>
        <dbReference type="SAM" id="SignalP"/>
    </source>
</evidence>
<evidence type="ECO:0000313" key="3">
    <source>
        <dbReference type="EMBL" id="TFK84071.1"/>
    </source>
</evidence>
<evidence type="ECO:0000313" key="4">
    <source>
        <dbReference type="Proteomes" id="UP000308197"/>
    </source>
</evidence>
<dbReference type="InParanoid" id="A0A5C3P3L8"/>
<protein>
    <submittedName>
        <fullName evidence="3">Uncharacterized protein</fullName>
    </submittedName>
</protein>
<organism evidence="3 4">
    <name type="scientific">Polyporus arcularius HHB13444</name>
    <dbReference type="NCBI Taxonomy" id="1314778"/>
    <lineage>
        <taxon>Eukaryota</taxon>
        <taxon>Fungi</taxon>
        <taxon>Dikarya</taxon>
        <taxon>Basidiomycota</taxon>
        <taxon>Agaricomycotina</taxon>
        <taxon>Agaricomycetes</taxon>
        <taxon>Polyporales</taxon>
        <taxon>Polyporaceae</taxon>
        <taxon>Polyporus</taxon>
    </lineage>
</organism>
<feature type="compositionally biased region" description="Polar residues" evidence="1">
    <location>
        <begin position="120"/>
        <end position="132"/>
    </location>
</feature>
<name>A0A5C3P3L8_9APHY</name>